<evidence type="ECO:0000256" key="1">
    <source>
        <dbReference type="SAM" id="Phobius"/>
    </source>
</evidence>
<protein>
    <submittedName>
        <fullName evidence="2">Prepilin-type N-terminal cleavage/methylation domain-containing protein</fullName>
    </submittedName>
</protein>
<name>A0A1H2IYZ3_9BACT</name>
<dbReference type="SUPFAM" id="SSF54523">
    <property type="entry name" value="Pili subunits"/>
    <property type="match status" value="1"/>
</dbReference>
<dbReference type="InterPro" id="IPR012902">
    <property type="entry name" value="N_methyl_site"/>
</dbReference>
<dbReference type="RefSeq" id="WP_092236247.1">
    <property type="nucleotide sequence ID" value="NZ_FNLL01000010.1"/>
</dbReference>
<gene>
    <name evidence="2" type="ORF">SAMN04487931_11026</name>
</gene>
<evidence type="ECO:0000313" key="3">
    <source>
        <dbReference type="Proteomes" id="UP000199608"/>
    </source>
</evidence>
<dbReference type="EMBL" id="FNLL01000010">
    <property type="protein sequence ID" value="SDU49373.1"/>
    <property type="molecule type" value="Genomic_DNA"/>
</dbReference>
<keyword evidence="3" id="KW-1185">Reference proteome</keyword>
<sequence length="306" mass="32612">MKKKKNISGQGGFSLLEIFLVMALLGVVSAFAIGIISSLQGISKTKDTRQRMEIVAQKAKDYYRGHGNLPLASASPAQSVPTDSANLDLEQKFRLDAWGRYFQYYPNTPTSIVSFTIDGGKPVGGVIISGGPNQAIDVTSTTTSGVTDFVTINIDDIVIPINVSAEATEIALTELKELQARVSAFDKLYAGVDNDNNAATVDTSGVAATVAVVACPPTTTTNDPNSGLLTMDEIDKGVVATYGCPDANVLDFIIRWYGMADAYKQDPWGNDYDWGDATSYTGNAREHKFFSAGPDGVSGNTDDIIP</sequence>
<proteinExistence type="predicted"/>
<dbReference type="AlphaFoldDB" id="A0A1H2IYZ3"/>
<keyword evidence="1" id="KW-0472">Membrane</keyword>
<feature type="transmembrane region" description="Helical" evidence="1">
    <location>
        <begin position="12"/>
        <end position="36"/>
    </location>
</feature>
<dbReference type="Gene3D" id="3.30.700.10">
    <property type="entry name" value="Glycoprotein, Type 4 Pilin"/>
    <property type="match status" value="1"/>
</dbReference>
<dbReference type="NCBIfam" id="TIGR02532">
    <property type="entry name" value="IV_pilin_GFxxxE"/>
    <property type="match status" value="1"/>
</dbReference>
<dbReference type="Proteomes" id="UP000199608">
    <property type="component" value="Unassembled WGS sequence"/>
</dbReference>
<reference evidence="3" key="1">
    <citation type="submission" date="2016-10" db="EMBL/GenBank/DDBJ databases">
        <authorList>
            <person name="Varghese N."/>
            <person name="Submissions S."/>
        </authorList>
    </citation>
    <scope>NUCLEOTIDE SEQUENCE [LARGE SCALE GENOMIC DNA]</scope>
    <source>
        <strain evidence="3">DSM 3384</strain>
    </source>
</reference>
<dbReference type="InterPro" id="IPR045584">
    <property type="entry name" value="Pilin-like"/>
</dbReference>
<dbReference type="PROSITE" id="PS00409">
    <property type="entry name" value="PROKAR_NTER_METHYL"/>
    <property type="match status" value="1"/>
</dbReference>
<keyword evidence="1" id="KW-0812">Transmembrane</keyword>
<keyword evidence="1" id="KW-1133">Transmembrane helix</keyword>
<organism evidence="2 3">
    <name type="scientific">Desulfobacula phenolica</name>
    <dbReference type="NCBI Taxonomy" id="90732"/>
    <lineage>
        <taxon>Bacteria</taxon>
        <taxon>Pseudomonadati</taxon>
        <taxon>Thermodesulfobacteriota</taxon>
        <taxon>Desulfobacteria</taxon>
        <taxon>Desulfobacterales</taxon>
        <taxon>Desulfobacteraceae</taxon>
        <taxon>Desulfobacula</taxon>
    </lineage>
</organism>
<evidence type="ECO:0000313" key="2">
    <source>
        <dbReference type="EMBL" id="SDU49373.1"/>
    </source>
</evidence>
<accession>A0A1H2IYZ3</accession>